<dbReference type="eggNOG" id="KOG1198">
    <property type="taxonomic scope" value="Eukaryota"/>
</dbReference>
<dbReference type="AlphaFoldDB" id="K0KVE0"/>
<dbReference type="SUPFAM" id="SSF50129">
    <property type="entry name" value="GroES-like"/>
    <property type="match status" value="1"/>
</dbReference>
<keyword evidence="2" id="KW-0551">Lipid droplet</keyword>
<dbReference type="STRING" id="1206466.K0KVE0"/>
<evidence type="ECO:0000256" key="1">
    <source>
        <dbReference type="ARBA" id="ARBA00004502"/>
    </source>
</evidence>
<dbReference type="SUPFAM" id="SSF51735">
    <property type="entry name" value="NAD(P)-binding Rossmann-fold domains"/>
    <property type="match status" value="1"/>
</dbReference>
<sequence length="346" mass="38790">MSINYKQVTYTSGNPLELKNKTFNIKNLKSDEILVRVSHAALNPIDLLLYHSSSYFFYKRGYKGIGRDFSGTVEEVGSKITDYVKGDEISGLFEPIYTSQGTVTQYLIMKPSESSIGKIPKNLSLAESASFPLVLSTAYNTIRSFHKPKERSRVLVIGGATSVGNYVIQLLKNYSKAKSIVSINSGSTAKHVKNLGADIIVDYRTEDVAKSVKSIVENDFQGEKFDLIIDCVGSGDLFPIIDDVLKPKSTESGFVTIVGDQIADYNQSLFSFFRWGLIKKMIPFLRNYNYGFVSTSQDYYPLARELFEKGQLKTYIDSVYELDDYKEAFEKLSTHKAKGKILVKSS</sequence>
<keyword evidence="6" id="KW-1185">Reference proteome</keyword>
<protein>
    <recommendedName>
        <fullName evidence="4">Enoyl reductase (ER) domain-containing protein</fullName>
    </recommendedName>
</protein>
<dbReference type="SMART" id="SM00829">
    <property type="entry name" value="PKS_ER"/>
    <property type="match status" value="1"/>
</dbReference>
<dbReference type="InterPro" id="IPR036291">
    <property type="entry name" value="NAD(P)-bd_dom_sf"/>
</dbReference>
<dbReference type="GO" id="GO:0005739">
    <property type="term" value="C:mitochondrion"/>
    <property type="evidence" value="ECO:0007669"/>
    <property type="project" value="TreeGrafter"/>
</dbReference>
<dbReference type="Pfam" id="PF08240">
    <property type="entry name" value="ADH_N"/>
    <property type="match status" value="1"/>
</dbReference>
<dbReference type="InterPro" id="IPR020843">
    <property type="entry name" value="ER"/>
</dbReference>
<evidence type="ECO:0000313" key="5">
    <source>
        <dbReference type="EMBL" id="CCH45118.1"/>
    </source>
</evidence>
<dbReference type="InParanoid" id="K0KVE0"/>
<evidence type="ECO:0000313" key="6">
    <source>
        <dbReference type="Proteomes" id="UP000009328"/>
    </source>
</evidence>
<dbReference type="Gene3D" id="3.40.50.720">
    <property type="entry name" value="NAD(P)-binding Rossmann-like Domain"/>
    <property type="match status" value="1"/>
</dbReference>
<dbReference type="Pfam" id="PF13602">
    <property type="entry name" value="ADH_zinc_N_2"/>
    <property type="match status" value="1"/>
</dbReference>
<evidence type="ECO:0000256" key="2">
    <source>
        <dbReference type="ARBA" id="ARBA00022677"/>
    </source>
</evidence>
<dbReference type="Proteomes" id="UP000009328">
    <property type="component" value="Unassembled WGS sequence"/>
</dbReference>
<comment type="similarity">
    <text evidence="3">Belongs to the YIM1 family.</text>
</comment>
<gene>
    <name evidence="5" type="ORF">BN7_4697</name>
</gene>
<dbReference type="PANTHER" id="PTHR11695">
    <property type="entry name" value="ALCOHOL DEHYDROGENASE RELATED"/>
    <property type="match status" value="1"/>
</dbReference>
<feature type="domain" description="Enoyl reductase (ER)" evidence="4">
    <location>
        <begin position="13"/>
        <end position="343"/>
    </location>
</feature>
<dbReference type="PANTHER" id="PTHR11695:SF294">
    <property type="entry name" value="RETICULON-4-INTERACTING PROTEIN 1, MITOCHONDRIAL"/>
    <property type="match status" value="1"/>
</dbReference>
<dbReference type="InterPro" id="IPR011032">
    <property type="entry name" value="GroES-like_sf"/>
</dbReference>
<dbReference type="GO" id="GO:0016491">
    <property type="term" value="F:oxidoreductase activity"/>
    <property type="evidence" value="ECO:0007669"/>
    <property type="project" value="InterPro"/>
</dbReference>
<dbReference type="GO" id="GO:0005811">
    <property type="term" value="C:lipid droplet"/>
    <property type="evidence" value="ECO:0007669"/>
    <property type="project" value="UniProtKB-SubCell"/>
</dbReference>
<dbReference type="FunCoup" id="K0KVE0">
    <property type="interactions" value="161"/>
</dbReference>
<dbReference type="InterPro" id="IPR050700">
    <property type="entry name" value="YIM1/Zinc_Alcohol_DH_Fams"/>
</dbReference>
<comment type="subcellular location">
    <subcellularLocation>
        <location evidence="1">Lipid droplet</location>
    </subcellularLocation>
</comment>
<evidence type="ECO:0000259" key="4">
    <source>
        <dbReference type="SMART" id="SM00829"/>
    </source>
</evidence>
<organism evidence="5 6">
    <name type="scientific">Wickerhamomyces ciferrii (strain ATCC 14091 / BCRC 22168 / CBS 111 / JCM 3599 / NBRC 0793 / NRRL Y-1031 F-60-10)</name>
    <name type="common">Yeast</name>
    <name type="synonym">Pichia ciferrii</name>
    <dbReference type="NCBI Taxonomy" id="1206466"/>
    <lineage>
        <taxon>Eukaryota</taxon>
        <taxon>Fungi</taxon>
        <taxon>Dikarya</taxon>
        <taxon>Ascomycota</taxon>
        <taxon>Saccharomycotina</taxon>
        <taxon>Saccharomycetes</taxon>
        <taxon>Phaffomycetales</taxon>
        <taxon>Wickerhamomycetaceae</taxon>
        <taxon>Wickerhamomyces</taxon>
    </lineage>
</organism>
<accession>K0KVE0</accession>
<dbReference type="Gene3D" id="3.90.180.10">
    <property type="entry name" value="Medium-chain alcohol dehydrogenases, catalytic domain"/>
    <property type="match status" value="1"/>
</dbReference>
<dbReference type="InterPro" id="IPR013154">
    <property type="entry name" value="ADH-like_N"/>
</dbReference>
<evidence type="ECO:0000256" key="3">
    <source>
        <dbReference type="ARBA" id="ARBA00038249"/>
    </source>
</evidence>
<reference evidence="5 6" key="1">
    <citation type="journal article" date="2012" name="Eukaryot. Cell">
        <title>Draft genome sequence of Wickerhamomyces ciferrii NRRL Y-1031 F-60-10.</title>
        <authorList>
            <person name="Schneider J."/>
            <person name="Andrea H."/>
            <person name="Blom J."/>
            <person name="Jaenicke S."/>
            <person name="Ruckert C."/>
            <person name="Schorsch C."/>
            <person name="Szczepanowski R."/>
            <person name="Farwick M."/>
            <person name="Goesmann A."/>
            <person name="Puhler A."/>
            <person name="Schaffer S."/>
            <person name="Tauch A."/>
            <person name="Kohler T."/>
            <person name="Brinkrolf K."/>
        </authorList>
    </citation>
    <scope>NUCLEOTIDE SEQUENCE [LARGE SCALE GENOMIC DNA]</scope>
    <source>
        <strain evidence="6">ATCC 14091 / BCRC 22168 / CBS 111 / JCM 3599 / NBRC 0793 / NRRL Y-1031 F-60-10</strain>
    </source>
</reference>
<dbReference type="EMBL" id="CAIF01000180">
    <property type="protein sequence ID" value="CCH45118.1"/>
    <property type="molecule type" value="Genomic_DNA"/>
</dbReference>
<name>K0KVE0_WICCF</name>
<comment type="caution">
    <text evidence="5">The sequence shown here is derived from an EMBL/GenBank/DDBJ whole genome shotgun (WGS) entry which is preliminary data.</text>
</comment>
<proteinExistence type="inferred from homology"/>
<dbReference type="HOGENOM" id="CLU_026673_3_3_1"/>